<organism evidence="1">
    <name type="scientific">Lepeophtheirus salmonis</name>
    <name type="common">Salmon louse</name>
    <name type="synonym">Caligus salmonis</name>
    <dbReference type="NCBI Taxonomy" id="72036"/>
    <lineage>
        <taxon>Eukaryota</taxon>
        <taxon>Metazoa</taxon>
        <taxon>Ecdysozoa</taxon>
        <taxon>Arthropoda</taxon>
        <taxon>Crustacea</taxon>
        <taxon>Multicrustacea</taxon>
        <taxon>Hexanauplia</taxon>
        <taxon>Copepoda</taxon>
        <taxon>Siphonostomatoida</taxon>
        <taxon>Caligidae</taxon>
        <taxon>Lepeophtheirus</taxon>
    </lineage>
</organism>
<proteinExistence type="predicted"/>
<sequence>MQTQRDGSIGAYRGYV</sequence>
<name>A0A0K2UJY1_LEPSM</name>
<dbReference type="AlphaFoldDB" id="A0A0K2UJY1"/>
<evidence type="ECO:0000313" key="1">
    <source>
        <dbReference type="EMBL" id="CDW38589.1"/>
    </source>
</evidence>
<accession>A0A0K2UJY1</accession>
<reference evidence="1" key="1">
    <citation type="submission" date="2014-05" db="EMBL/GenBank/DDBJ databases">
        <authorList>
            <person name="Chronopoulou M."/>
        </authorList>
    </citation>
    <scope>NUCLEOTIDE SEQUENCE</scope>
    <source>
        <tissue evidence="1">Whole organism</tissue>
    </source>
</reference>
<dbReference type="EMBL" id="HACA01021228">
    <property type="protein sequence ID" value="CDW38589.1"/>
    <property type="molecule type" value="Transcribed_RNA"/>
</dbReference>
<protein>
    <submittedName>
        <fullName evidence="1">Uncharacterized protein</fullName>
    </submittedName>
</protein>